<feature type="transmembrane region" description="Helical" evidence="8">
    <location>
        <begin position="44"/>
        <end position="65"/>
    </location>
</feature>
<keyword evidence="7" id="KW-0560">Oxidoreductase</keyword>
<keyword evidence="7" id="KW-0503">Monooxygenase</keyword>
<dbReference type="Pfam" id="PF00067">
    <property type="entry name" value="p450"/>
    <property type="match status" value="1"/>
</dbReference>
<dbReference type="GO" id="GO:0005506">
    <property type="term" value="F:iron ion binding"/>
    <property type="evidence" value="ECO:0007669"/>
    <property type="project" value="InterPro"/>
</dbReference>
<evidence type="ECO:0000256" key="7">
    <source>
        <dbReference type="RuleBase" id="RU000461"/>
    </source>
</evidence>
<dbReference type="AlphaFoldDB" id="A0A9P7R9W9"/>
<evidence type="ECO:0000256" key="4">
    <source>
        <dbReference type="ARBA" id="ARBA00022723"/>
    </source>
</evidence>
<dbReference type="PRINTS" id="PR00385">
    <property type="entry name" value="P450"/>
</dbReference>
<dbReference type="SUPFAM" id="SSF48264">
    <property type="entry name" value="Cytochrome P450"/>
    <property type="match status" value="1"/>
</dbReference>
<dbReference type="InterPro" id="IPR002401">
    <property type="entry name" value="Cyt_P450_E_grp-I"/>
</dbReference>
<gene>
    <name evidence="9" type="ORF">JMJ77_000699</name>
</gene>
<dbReference type="InterPro" id="IPR001128">
    <property type="entry name" value="Cyt_P450"/>
</dbReference>
<dbReference type="InterPro" id="IPR036396">
    <property type="entry name" value="Cyt_P450_sf"/>
</dbReference>
<dbReference type="InterPro" id="IPR017972">
    <property type="entry name" value="Cyt_P450_CS"/>
</dbReference>
<comment type="caution">
    <text evidence="9">The sequence shown here is derived from an EMBL/GenBank/DDBJ whole genome shotgun (WGS) entry which is preliminary data.</text>
</comment>
<dbReference type="InterPro" id="IPR050121">
    <property type="entry name" value="Cytochrome_P450_monoxygenase"/>
</dbReference>
<evidence type="ECO:0000256" key="6">
    <source>
        <dbReference type="PIRSR" id="PIRSR602401-1"/>
    </source>
</evidence>
<dbReference type="Proteomes" id="UP000699042">
    <property type="component" value="Unassembled WGS sequence"/>
</dbReference>
<keyword evidence="8" id="KW-1133">Transmembrane helix</keyword>
<accession>A0A9P7R9W9</accession>
<keyword evidence="4 6" id="KW-0479">Metal-binding</keyword>
<keyword evidence="5 6" id="KW-0408">Iron</keyword>
<dbReference type="PRINTS" id="PR00463">
    <property type="entry name" value="EP450I"/>
</dbReference>
<evidence type="ECO:0000313" key="10">
    <source>
        <dbReference type="Proteomes" id="UP000699042"/>
    </source>
</evidence>
<evidence type="ECO:0000256" key="2">
    <source>
        <dbReference type="ARBA" id="ARBA00010617"/>
    </source>
</evidence>
<dbReference type="GO" id="GO:0004497">
    <property type="term" value="F:monooxygenase activity"/>
    <property type="evidence" value="ECO:0007669"/>
    <property type="project" value="UniProtKB-KW"/>
</dbReference>
<organism evidence="9 10">
    <name type="scientific">Colletotrichum scovillei</name>
    <dbReference type="NCBI Taxonomy" id="1209932"/>
    <lineage>
        <taxon>Eukaryota</taxon>
        <taxon>Fungi</taxon>
        <taxon>Dikarya</taxon>
        <taxon>Ascomycota</taxon>
        <taxon>Pezizomycotina</taxon>
        <taxon>Sordariomycetes</taxon>
        <taxon>Hypocreomycetidae</taxon>
        <taxon>Glomerellales</taxon>
        <taxon>Glomerellaceae</taxon>
        <taxon>Colletotrichum</taxon>
        <taxon>Colletotrichum acutatum species complex</taxon>
    </lineage>
</organism>
<evidence type="ECO:0000256" key="1">
    <source>
        <dbReference type="ARBA" id="ARBA00001971"/>
    </source>
</evidence>
<protein>
    <submittedName>
        <fullName evidence="9">Cytochrome P450</fullName>
    </submittedName>
</protein>
<dbReference type="PROSITE" id="PS00086">
    <property type="entry name" value="CYTOCHROME_P450"/>
    <property type="match status" value="1"/>
</dbReference>
<dbReference type="PANTHER" id="PTHR24305">
    <property type="entry name" value="CYTOCHROME P450"/>
    <property type="match status" value="1"/>
</dbReference>
<keyword evidence="3 6" id="KW-0349">Heme</keyword>
<dbReference type="Gene3D" id="1.10.630.10">
    <property type="entry name" value="Cytochrome P450"/>
    <property type="match status" value="1"/>
</dbReference>
<keyword evidence="8" id="KW-0472">Membrane</keyword>
<comment type="cofactor">
    <cofactor evidence="1 6">
        <name>heme</name>
        <dbReference type="ChEBI" id="CHEBI:30413"/>
    </cofactor>
</comment>
<name>A0A9P7R9W9_9PEZI</name>
<keyword evidence="10" id="KW-1185">Reference proteome</keyword>
<feature type="transmembrane region" description="Helical" evidence="8">
    <location>
        <begin position="77"/>
        <end position="96"/>
    </location>
</feature>
<reference evidence="9" key="1">
    <citation type="submission" date="2021-05" db="EMBL/GenBank/DDBJ databases">
        <title>Comparative genomics of three Colletotrichum scovillei strains and genetic complementation revealed genes involved fungal growth and virulence on chili pepper.</title>
        <authorList>
            <person name="Hsieh D.-K."/>
            <person name="Chuang S.-C."/>
            <person name="Chen C.-Y."/>
            <person name="Chao Y.-T."/>
            <person name="Lu M.-Y.J."/>
            <person name="Lee M.-H."/>
            <person name="Shih M.-C."/>
        </authorList>
    </citation>
    <scope>NUCLEOTIDE SEQUENCE</scope>
    <source>
        <strain evidence="9">Coll-153</strain>
    </source>
</reference>
<dbReference type="GO" id="GO:0020037">
    <property type="term" value="F:heme binding"/>
    <property type="evidence" value="ECO:0007669"/>
    <property type="project" value="InterPro"/>
</dbReference>
<evidence type="ECO:0000313" key="9">
    <source>
        <dbReference type="EMBL" id="KAG7053612.1"/>
    </source>
</evidence>
<dbReference type="PANTHER" id="PTHR24305:SF232">
    <property type="entry name" value="P450, PUTATIVE (EUROFUNG)-RELATED"/>
    <property type="match status" value="1"/>
</dbReference>
<proteinExistence type="inferred from homology"/>
<evidence type="ECO:0000256" key="3">
    <source>
        <dbReference type="ARBA" id="ARBA00022617"/>
    </source>
</evidence>
<dbReference type="GO" id="GO:0016705">
    <property type="term" value="F:oxidoreductase activity, acting on paired donors, with incorporation or reduction of molecular oxygen"/>
    <property type="evidence" value="ECO:0007669"/>
    <property type="project" value="InterPro"/>
</dbReference>
<keyword evidence="8" id="KW-0812">Transmembrane</keyword>
<dbReference type="EMBL" id="JAESDN010000003">
    <property type="protein sequence ID" value="KAG7053612.1"/>
    <property type="molecule type" value="Genomic_DNA"/>
</dbReference>
<evidence type="ECO:0000256" key="5">
    <source>
        <dbReference type="ARBA" id="ARBA00023004"/>
    </source>
</evidence>
<evidence type="ECO:0000256" key="8">
    <source>
        <dbReference type="SAM" id="Phobius"/>
    </source>
</evidence>
<sequence>MKSLYIYPTYLLEPLVTGMHNISPNLLSKPSVTMVLLDVPELSLASTGAFLFIATISTLILRIFYNLYLHPLSKYHGPWYAASFSLCSAIISVLGLEPHWLLYLAKKYGFEKPIRIAPSLLLFPQSKAVKDIYWDSKCNNKAPLYGSGALGPPHLFSTIDGSVHKSLRKALSGPSVWSVGGLKNNWESRIDDHIQLFVQRMTEFAEKNQAVILSDKVAEFAADIMTLVCFTNPWGFVDNSRDERNMLKSWREGLVFFGFAGRFRFFRDVILKGSLGKYFLPETSDDNGMGYLMRQADREVSGREQRMSQEGFSQERPDFLQLCLEARMDGKPLTAMQKRAHVTLLIQAGADTTGTALGSTIRFLLTHPSVFARVRAELAAASDAKLLSTPIQFEETRTHLPYFVACIKESLRLHPPATNLFGRVAPSPDGKVVDGTWVPAGTEITSNSYVVQRDPHLYAPDPEAYRPERWLEDEGNSKEHISEMDASAFVFGVGPRVCLGKDLAIMELYKLLPEVFRQFDFDMKEEGEFVVVGGIAYNERFVVQLKPRKE</sequence>
<comment type="similarity">
    <text evidence="2 7">Belongs to the cytochrome P450 family.</text>
</comment>
<feature type="binding site" description="axial binding residue" evidence="6">
    <location>
        <position position="498"/>
    </location>
    <ligand>
        <name>heme</name>
        <dbReference type="ChEBI" id="CHEBI:30413"/>
    </ligand>
    <ligandPart>
        <name>Fe</name>
        <dbReference type="ChEBI" id="CHEBI:18248"/>
    </ligandPart>
</feature>